<keyword evidence="1" id="KW-0067">ATP-binding</keyword>
<proteinExistence type="predicted"/>
<evidence type="ECO:0000313" key="4">
    <source>
        <dbReference type="Proteomes" id="UP000317332"/>
    </source>
</evidence>
<comment type="caution">
    <text evidence="3">The sequence shown here is derived from an EMBL/GenBank/DDBJ whole genome shotgun (WGS) entry which is preliminary data.</text>
</comment>
<dbReference type="GO" id="GO:0005524">
    <property type="term" value="F:ATP binding"/>
    <property type="evidence" value="ECO:0007669"/>
    <property type="project" value="UniProtKB-UniRule"/>
</dbReference>
<dbReference type="InterPro" id="IPR003806">
    <property type="entry name" value="ATP-grasp_PylC-type"/>
</dbReference>
<keyword evidence="4" id="KW-1185">Reference proteome</keyword>
<gene>
    <name evidence="3" type="ORF">FJ651_11825</name>
</gene>
<protein>
    <submittedName>
        <fullName evidence="3">ATP-grasp domain-containing protein</fullName>
    </submittedName>
</protein>
<evidence type="ECO:0000259" key="2">
    <source>
        <dbReference type="PROSITE" id="PS50975"/>
    </source>
</evidence>
<dbReference type="InterPro" id="IPR011761">
    <property type="entry name" value="ATP-grasp"/>
</dbReference>
<dbReference type="Pfam" id="PF02655">
    <property type="entry name" value="ATP-grasp_3"/>
    <property type="match status" value="1"/>
</dbReference>
<dbReference type="Gene3D" id="3.30.470.20">
    <property type="entry name" value="ATP-grasp fold, B domain"/>
    <property type="match status" value="1"/>
</dbReference>
<feature type="domain" description="ATP-grasp" evidence="2">
    <location>
        <begin position="122"/>
        <end position="303"/>
    </location>
</feature>
<dbReference type="GO" id="GO:0046872">
    <property type="term" value="F:metal ion binding"/>
    <property type="evidence" value="ECO:0007669"/>
    <property type="project" value="InterPro"/>
</dbReference>
<evidence type="ECO:0000313" key="3">
    <source>
        <dbReference type="EMBL" id="TPV32983.1"/>
    </source>
</evidence>
<dbReference type="RefSeq" id="WP_140990730.1">
    <property type="nucleotide sequence ID" value="NZ_VHIQ01000005.1"/>
</dbReference>
<organism evidence="3 4">
    <name type="scientific">Paucihalobacter ruber</name>
    <dbReference type="NCBI Taxonomy" id="2567861"/>
    <lineage>
        <taxon>Bacteria</taxon>
        <taxon>Pseudomonadati</taxon>
        <taxon>Bacteroidota</taxon>
        <taxon>Flavobacteriia</taxon>
        <taxon>Flavobacteriales</taxon>
        <taxon>Flavobacteriaceae</taxon>
        <taxon>Paucihalobacter</taxon>
    </lineage>
</organism>
<name>A0A506PGK4_9FLAO</name>
<keyword evidence="1" id="KW-0547">Nucleotide-binding</keyword>
<dbReference type="PROSITE" id="PS50975">
    <property type="entry name" value="ATP_GRASP"/>
    <property type="match status" value="1"/>
</dbReference>
<dbReference type="EMBL" id="VHIQ01000005">
    <property type="protein sequence ID" value="TPV32983.1"/>
    <property type="molecule type" value="Genomic_DNA"/>
</dbReference>
<reference evidence="3 4" key="1">
    <citation type="submission" date="2019-06" db="EMBL/GenBank/DDBJ databases">
        <title>Flavobacteriaceae Paucihalobacterium erythroidium CWB-1, complete genome.</title>
        <authorList>
            <person name="Wu S."/>
        </authorList>
    </citation>
    <scope>NUCLEOTIDE SEQUENCE [LARGE SCALE GENOMIC DNA]</scope>
    <source>
        <strain evidence="3 4">CWB-1</strain>
    </source>
</reference>
<dbReference type="AlphaFoldDB" id="A0A506PGK4"/>
<sequence>MNSKFSVLIPDGESLLTIYIVNCLSLIDHLKIYVLSNTKNLPIRASRHVHRISYYPKTDNPLDWITRINQEVESFKIDLIMPIFEEGIETLIRHKKYLNQNKLVFLSSLANFQIANNKLMLSEHLWINNIPHPKTSKFSIGICSQKQEWKFPVIVKPSSNTGGGRGVHLCKDKDELCDYAKSNSNTNERIIQEYIEGYDVGCSVLCKDGSILAYTIQKASMLEKNPFKPLLEVEFIYNEDLLNTVKKLMESLNWSGVAHIDLRFDKKANLFKVIEINPRFWGSLNASLAAGVNFPYLYCLGSMGQTFKIPEYSQIRFLNFKGLSLKIFKNIKVLFDSRYILNQTEVKYILKDPAPILWKYVIIIQKNIVSIYKKVL</sequence>
<dbReference type="Proteomes" id="UP000317332">
    <property type="component" value="Unassembled WGS sequence"/>
</dbReference>
<accession>A0A506PGK4</accession>
<dbReference type="OrthoDB" id="9803907at2"/>
<evidence type="ECO:0000256" key="1">
    <source>
        <dbReference type="PROSITE-ProRule" id="PRU00409"/>
    </source>
</evidence>
<dbReference type="SUPFAM" id="SSF56059">
    <property type="entry name" value="Glutathione synthetase ATP-binding domain-like"/>
    <property type="match status" value="1"/>
</dbReference>
<dbReference type="Gene3D" id="3.30.1490.20">
    <property type="entry name" value="ATP-grasp fold, A domain"/>
    <property type="match status" value="1"/>
</dbReference>
<dbReference type="InterPro" id="IPR013815">
    <property type="entry name" value="ATP_grasp_subdomain_1"/>
</dbReference>